<gene>
    <name evidence="2" type="ORF">EC604_05160</name>
</gene>
<evidence type="ECO:0000256" key="1">
    <source>
        <dbReference type="SAM" id="MobiDB-lite"/>
    </source>
</evidence>
<accession>A0A5M9WNQ4</accession>
<reference evidence="2 3" key="1">
    <citation type="journal article" date="2019" name="J. Ind. Microbiol. Biotechnol.">
        <title>Paenibacillus amylolyticus 27C64 has a diverse set of carbohydrate-active enzymes and complete pectin deconstruction system.</title>
        <authorList>
            <person name="Keggi C."/>
            <person name="Doran-Peterson J."/>
        </authorList>
    </citation>
    <scope>NUCLEOTIDE SEQUENCE [LARGE SCALE GENOMIC DNA]</scope>
    <source>
        <strain evidence="2 3">27C64</strain>
    </source>
</reference>
<sequence>MKKHLDISHLSGQLGIHSNDLQAWLNLTGLTVADPQNSRDRRSERMTFPYRLATPTSVSQAPSSRASERYRSRFSNTGSRRGSRALRGIRRINKL</sequence>
<feature type="compositionally biased region" description="Polar residues" evidence="1">
    <location>
        <begin position="54"/>
        <end position="65"/>
    </location>
</feature>
<feature type="region of interest" description="Disordered" evidence="1">
    <location>
        <begin position="34"/>
        <end position="95"/>
    </location>
</feature>
<dbReference type="AlphaFoldDB" id="A0A5M9WNQ4"/>
<feature type="compositionally biased region" description="Basic residues" evidence="1">
    <location>
        <begin position="81"/>
        <end position="95"/>
    </location>
</feature>
<evidence type="ECO:0000313" key="3">
    <source>
        <dbReference type="Proteomes" id="UP000323664"/>
    </source>
</evidence>
<evidence type="ECO:0000313" key="2">
    <source>
        <dbReference type="EMBL" id="KAA8783234.1"/>
    </source>
</evidence>
<organism evidence="2 3">
    <name type="scientific">Paenibacillus amylolyticus</name>
    <dbReference type="NCBI Taxonomy" id="1451"/>
    <lineage>
        <taxon>Bacteria</taxon>
        <taxon>Bacillati</taxon>
        <taxon>Bacillota</taxon>
        <taxon>Bacilli</taxon>
        <taxon>Bacillales</taxon>
        <taxon>Paenibacillaceae</taxon>
        <taxon>Paenibacillus</taxon>
    </lineage>
</organism>
<proteinExistence type="predicted"/>
<dbReference type="RefSeq" id="WP_151458050.1">
    <property type="nucleotide sequence ID" value="NZ_RIAS01000002.1"/>
</dbReference>
<comment type="caution">
    <text evidence="2">The sequence shown here is derived from an EMBL/GenBank/DDBJ whole genome shotgun (WGS) entry which is preliminary data.</text>
</comment>
<dbReference type="OrthoDB" id="2653998at2"/>
<dbReference type="Proteomes" id="UP000323664">
    <property type="component" value="Unassembled WGS sequence"/>
</dbReference>
<name>A0A5M9WNQ4_PAEAM</name>
<protein>
    <submittedName>
        <fullName evidence="2">Uncharacterized protein</fullName>
    </submittedName>
</protein>
<dbReference type="EMBL" id="RIAS01000002">
    <property type="protein sequence ID" value="KAA8783234.1"/>
    <property type="molecule type" value="Genomic_DNA"/>
</dbReference>